<reference evidence="2 3" key="1">
    <citation type="journal article" date="2021" name="Elife">
        <title>Chloroplast acquisition without the gene transfer in kleptoplastic sea slugs, Plakobranchus ocellatus.</title>
        <authorList>
            <person name="Maeda T."/>
            <person name="Takahashi S."/>
            <person name="Yoshida T."/>
            <person name="Shimamura S."/>
            <person name="Takaki Y."/>
            <person name="Nagai Y."/>
            <person name="Toyoda A."/>
            <person name="Suzuki Y."/>
            <person name="Arimoto A."/>
            <person name="Ishii H."/>
            <person name="Satoh N."/>
            <person name="Nishiyama T."/>
            <person name="Hasebe M."/>
            <person name="Maruyama T."/>
            <person name="Minagawa J."/>
            <person name="Obokata J."/>
            <person name="Shigenobu S."/>
        </authorList>
    </citation>
    <scope>NUCLEOTIDE SEQUENCE [LARGE SCALE GENOMIC DNA]</scope>
</reference>
<comment type="caution">
    <text evidence="2">The sequence shown here is derived from an EMBL/GenBank/DDBJ whole genome shotgun (WGS) entry which is preliminary data.</text>
</comment>
<gene>
    <name evidence="2" type="ORF">ElyMa_001237600</name>
</gene>
<keyword evidence="1" id="KW-0472">Membrane</keyword>
<accession>A0AAV4IA70</accession>
<dbReference type="SUPFAM" id="SSF158791">
    <property type="entry name" value="MgtE N-terminal domain-like"/>
    <property type="match status" value="1"/>
</dbReference>
<keyword evidence="1" id="KW-0812">Transmembrane</keyword>
<keyword evidence="1" id="KW-1133">Transmembrane helix</keyword>
<proteinExistence type="predicted"/>
<dbReference type="AlphaFoldDB" id="A0AAV4IA70"/>
<evidence type="ECO:0000313" key="3">
    <source>
        <dbReference type="Proteomes" id="UP000762676"/>
    </source>
</evidence>
<feature type="transmembrane region" description="Helical" evidence="1">
    <location>
        <begin position="47"/>
        <end position="67"/>
    </location>
</feature>
<keyword evidence="2" id="KW-0808">Transferase</keyword>
<dbReference type="Proteomes" id="UP000762676">
    <property type="component" value="Unassembled WGS sequence"/>
</dbReference>
<dbReference type="GO" id="GO:0032259">
    <property type="term" value="P:methylation"/>
    <property type="evidence" value="ECO:0007669"/>
    <property type="project" value="UniProtKB-KW"/>
</dbReference>
<evidence type="ECO:0000256" key="1">
    <source>
        <dbReference type="SAM" id="Phobius"/>
    </source>
</evidence>
<organism evidence="2 3">
    <name type="scientific">Elysia marginata</name>
    <dbReference type="NCBI Taxonomy" id="1093978"/>
    <lineage>
        <taxon>Eukaryota</taxon>
        <taxon>Metazoa</taxon>
        <taxon>Spiralia</taxon>
        <taxon>Lophotrochozoa</taxon>
        <taxon>Mollusca</taxon>
        <taxon>Gastropoda</taxon>
        <taxon>Heterobranchia</taxon>
        <taxon>Euthyneura</taxon>
        <taxon>Panpulmonata</taxon>
        <taxon>Sacoglossa</taxon>
        <taxon>Placobranchoidea</taxon>
        <taxon>Plakobranchidae</taxon>
        <taxon>Elysia</taxon>
    </lineage>
</organism>
<dbReference type="GO" id="GO:0008168">
    <property type="term" value="F:methyltransferase activity"/>
    <property type="evidence" value="ECO:0007669"/>
    <property type="project" value="UniProtKB-KW"/>
</dbReference>
<name>A0AAV4IA70_9GAST</name>
<dbReference type="EMBL" id="BMAT01002439">
    <property type="protein sequence ID" value="GFS06945.1"/>
    <property type="molecule type" value="Genomic_DNA"/>
</dbReference>
<protein>
    <submittedName>
        <fullName evidence="2">tRNA(1-methyladenosine) methyltransferase, subunit GCD14</fullName>
    </submittedName>
</protein>
<evidence type="ECO:0000313" key="2">
    <source>
        <dbReference type="EMBL" id="GFS06945.1"/>
    </source>
</evidence>
<keyword evidence="2" id="KW-0489">Methyltransferase</keyword>
<sequence length="556" mass="62485">MSIISAAMEGNQNAYPFSNLGSASGSSSGGSSLGLIFSIPKKRTFRVLMLMAVVGVFSLFAVSRVQMFEYRLVPPPPGAVVSSFLNTDRHLEVISMDSNPAQHSASPSDNVQAAFLSSWPGWSKKPDQASSPCWPVLERASYGQWVPRPHTAQEKAAIDKFIVTVRGYEKLPVSVQRRDNRCGNVNMAEKGRPGGLSWYKALCDPAGPRSCCHSNHTCVSLTVSQCQCDGCQDLRQQIHAELSTWVPHDTHCKVRQSMPHDTQCKVRQSMPHDTQCQVRQSMPHDTQCKVRQSMPHDAQCKVRQSMPHDTQCKVRQSMPHDTQCKIKIYKDESDICPLLENMTIHVIGDSFMRQVFISLLGTLRSKYRDGVITDTKLPRVGSRESFTLLQIAHLFVRQIGKNNATKIKRSYGTPDTEFRTNNENHVVYVARIEHCDTYMRYFSKCSDVIPTNATECGGTVRFLRKSLWRASQIGKIVKVFEQYVAKPNSFVIFGLGIHDMYYPDKVISKILTPVLAVLKKRPPWPQLIWVAPQSPGLLKTPLVKQQQRASVAKYKT</sequence>
<keyword evidence="3" id="KW-1185">Reference proteome</keyword>